<gene>
    <name evidence="3" type="ORF">HNQ39_000606</name>
</gene>
<dbReference type="Gene3D" id="3.30.470.30">
    <property type="entry name" value="DNA ligase/mRNA capping enzyme"/>
    <property type="match status" value="1"/>
</dbReference>
<comment type="caution">
    <text evidence="3">The sequence shown here is derived from an EMBL/GenBank/DDBJ whole genome shotgun (WGS) entry which is preliminary data.</text>
</comment>
<dbReference type="SUPFAM" id="SSF56091">
    <property type="entry name" value="DNA ligase/mRNA capping enzyme, catalytic domain"/>
    <property type="match status" value="1"/>
</dbReference>
<dbReference type="InterPro" id="IPR021122">
    <property type="entry name" value="RNA_ligase_dom_REL/Rnl2"/>
</dbReference>
<dbReference type="InterPro" id="IPR052732">
    <property type="entry name" value="Cell-binding_unc_protein"/>
</dbReference>
<dbReference type="Proteomes" id="UP000520814">
    <property type="component" value="Unassembled WGS sequence"/>
</dbReference>
<sequence length="233" mass="26549">MDGLRKYPRTQHLEGSGLQKGDDPDRLPFVLLREKYLVVEEKLDGANTGISFDENGTLQLQCRGHYLTGGPGEAQFALLKPWAQTHQGWLWERLGTRYILYGEWLYACHTVFYDRLPHYFFEFDILDTQTNTFLSTARRRALLAGGPVVSVPVLKEGIFSKLKDITKLVGPSLYKSDGGVSEGLYLKWEEDGVVKGRYKWVRAGFLQTILDSGTHWKDRPLVPNQLAEGVDLW</sequence>
<organism evidence="3 4">
    <name type="scientific">Armatimonas rosea</name>
    <dbReference type="NCBI Taxonomy" id="685828"/>
    <lineage>
        <taxon>Bacteria</taxon>
        <taxon>Bacillati</taxon>
        <taxon>Armatimonadota</taxon>
        <taxon>Armatimonadia</taxon>
        <taxon>Armatimonadales</taxon>
        <taxon>Armatimonadaceae</taxon>
        <taxon>Armatimonas</taxon>
    </lineage>
</organism>
<dbReference type="EMBL" id="JACHGW010000001">
    <property type="protein sequence ID" value="MBB6048844.1"/>
    <property type="molecule type" value="Genomic_DNA"/>
</dbReference>
<feature type="domain" description="RNA ligase" evidence="2">
    <location>
        <begin position="36"/>
        <end position="201"/>
    </location>
</feature>
<dbReference type="RefSeq" id="WP_184192467.1">
    <property type="nucleotide sequence ID" value="NZ_JACHGW010000001.1"/>
</dbReference>
<dbReference type="PANTHER" id="PTHR43883:SF1">
    <property type="entry name" value="GLUCONOKINASE"/>
    <property type="match status" value="1"/>
</dbReference>
<protein>
    <recommendedName>
        <fullName evidence="2">RNA ligase domain-containing protein</fullName>
    </recommendedName>
</protein>
<evidence type="ECO:0000313" key="4">
    <source>
        <dbReference type="Proteomes" id="UP000520814"/>
    </source>
</evidence>
<evidence type="ECO:0000259" key="2">
    <source>
        <dbReference type="Pfam" id="PF09414"/>
    </source>
</evidence>
<name>A0A7W9W3X5_ARMRO</name>
<accession>A0A7W9W3X5</accession>
<dbReference type="AlphaFoldDB" id="A0A7W9W3X5"/>
<dbReference type="PANTHER" id="PTHR43883">
    <property type="entry name" value="SLR0207 PROTEIN"/>
    <property type="match status" value="1"/>
</dbReference>
<evidence type="ECO:0000313" key="3">
    <source>
        <dbReference type="EMBL" id="MBB6048844.1"/>
    </source>
</evidence>
<proteinExistence type="predicted"/>
<feature type="region of interest" description="Disordered" evidence="1">
    <location>
        <begin position="1"/>
        <end position="21"/>
    </location>
</feature>
<keyword evidence="4" id="KW-1185">Reference proteome</keyword>
<reference evidence="3 4" key="1">
    <citation type="submission" date="2020-08" db="EMBL/GenBank/DDBJ databases">
        <title>Genomic Encyclopedia of Type Strains, Phase IV (KMG-IV): sequencing the most valuable type-strain genomes for metagenomic binning, comparative biology and taxonomic classification.</title>
        <authorList>
            <person name="Goeker M."/>
        </authorList>
    </citation>
    <scope>NUCLEOTIDE SEQUENCE [LARGE SCALE GENOMIC DNA]</scope>
    <source>
        <strain evidence="3 4">DSM 23562</strain>
    </source>
</reference>
<dbReference type="Pfam" id="PF09414">
    <property type="entry name" value="RNA_ligase"/>
    <property type="match status" value="1"/>
</dbReference>
<evidence type="ECO:0000256" key="1">
    <source>
        <dbReference type="SAM" id="MobiDB-lite"/>
    </source>
</evidence>